<feature type="active site" evidence="4">
    <location>
        <position position="11"/>
    </location>
</feature>
<keyword evidence="1 4" id="KW-0378">Hydrolase</keyword>
<evidence type="ECO:0000256" key="2">
    <source>
        <dbReference type="ARBA" id="ARBA00039140"/>
    </source>
</evidence>
<dbReference type="GO" id="GO:0005737">
    <property type="term" value="C:cytoplasm"/>
    <property type="evidence" value="ECO:0007669"/>
    <property type="project" value="InterPro"/>
</dbReference>
<protein>
    <recommendedName>
        <fullName evidence="2">protein-glutamate methylesterase</fullName>
        <ecNumber evidence="2">3.1.1.61</ecNumber>
    </recommendedName>
</protein>
<feature type="domain" description="CheB-type methylesterase" evidence="5">
    <location>
        <begin position="1"/>
        <end position="184"/>
    </location>
</feature>
<dbReference type="PANTHER" id="PTHR42872:SF6">
    <property type="entry name" value="PROTEIN-GLUTAMATE METHYLESTERASE_PROTEIN-GLUTAMINE GLUTAMINASE"/>
    <property type="match status" value="1"/>
</dbReference>
<evidence type="ECO:0000256" key="3">
    <source>
        <dbReference type="ARBA" id="ARBA00048267"/>
    </source>
</evidence>
<dbReference type="KEGG" id="psti:SOO65_19040"/>
<keyword evidence="7" id="KW-1185">Reference proteome</keyword>
<dbReference type="Gene3D" id="3.40.50.180">
    <property type="entry name" value="Methylesterase CheB, C-terminal domain"/>
    <property type="match status" value="1"/>
</dbReference>
<evidence type="ECO:0000259" key="5">
    <source>
        <dbReference type="PROSITE" id="PS50122"/>
    </source>
</evidence>
<comment type="catalytic activity">
    <reaction evidence="3">
        <text>[protein]-L-glutamate 5-O-methyl ester + H2O = L-glutamyl-[protein] + methanol + H(+)</text>
        <dbReference type="Rhea" id="RHEA:23236"/>
        <dbReference type="Rhea" id="RHEA-COMP:10208"/>
        <dbReference type="Rhea" id="RHEA-COMP:10311"/>
        <dbReference type="ChEBI" id="CHEBI:15377"/>
        <dbReference type="ChEBI" id="CHEBI:15378"/>
        <dbReference type="ChEBI" id="CHEBI:17790"/>
        <dbReference type="ChEBI" id="CHEBI:29973"/>
        <dbReference type="ChEBI" id="CHEBI:82795"/>
        <dbReference type="EC" id="3.1.1.61"/>
    </reaction>
</comment>
<dbReference type="PANTHER" id="PTHR42872">
    <property type="entry name" value="PROTEIN-GLUTAMATE METHYLESTERASE/PROTEIN-GLUTAMINE GLUTAMINASE"/>
    <property type="match status" value="1"/>
</dbReference>
<gene>
    <name evidence="6" type="ORF">SOO65_19040</name>
</gene>
<dbReference type="EMBL" id="CP139487">
    <property type="protein sequence ID" value="WPU64793.1"/>
    <property type="molecule type" value="Genomic_DNA"/>
</dbReference>
<feature type="active site" evidence="4">
    <location>
        <position position="133"/>
    </location>
</feature>
<dbReference type="Proteomes" id="UP001324634">
    <property type="component" value="Chromosome"/>
</dbReference>
<evidence type="ECO:0000256" key="4">
    <source>
        <dbReference type="PROSITE-ProRule" id="PRU00050"/>
    </source>
</evidence>
<evidence type="ECO:0000313" key="7">
    <source>
        <dbReference type="Proteomes" id="UP001324634"/>
    </source>
</evidence>
<keyword evidence="4" id="KW-0145">Chemotaxis</keyword>
<dbReference type="EC" id="3.1.1.61" evidence="2"/>
<dbReference type="AlphaFoldDB" id="A0AAX4HNP0"/>
<accession>A0AAX4HNP0</accession>
<dbReference type="PROSITE" id="PS50122">
    <property type="entry name" value="CHEB"/>
    <property type="match status" value="1"/>
</dbReference>
<dbReference type="SUPFAM" id="SSF52738">
    <property type="entry name" value="Methylesterase CheB, C-terminal domain"/>
    <property type="match status" value="1"/>
</dbReference>
<name>A0AAX4HNP0_9BACT</name>
<dbReference type="Pfam" id="PF01339">
    <property type="entry name" value="CheB_methylest"/>
    <property type="match status" value="1"/>
</dbReference>
<evidence type="ECO:0000313" key="6">
    <source>
        <dbReference type="EMBL" id="WPU64793.1"/>
    </source>
</evidence>
<dbReference type="RefSeq" id="WP_321394278.1">
    <property type="nucleotide sequence ID" value="NZ_CP139487.1"/>
</dbReference>
<proteinExistence type="predicted"/>
<dbReference type="CDD" id="cd16432">
    <property type="entry name" value="CheB_Rec"/>
    <property type="match status" value="1"/>
</dbReference>
<sequence length="200" mass="21520">MNSHILTIASSTGGPEALRALLSQFGENIPPILIVQHMPVGFTKMLANGLNKVVPFEVKEACHGDEILPGRVLIAPAGYHMEVAQAFPFNIVILHKADPQHGVRPAADYLFNSVAKHYGKKAIGVILTGMGKDGAKGLEIMKRNGSFNIAQDEATSIVYGMPKAAVDLGAIDVILPLNKIAQKLKTLRIWPERKDALVLG</sequence>
<reference evidence="6 7" key="1">
    <citation type="submission" date="2023-11" db="EMBL/GenBank/DDBJ databases">
        <title>Peredibacter starrii A3.12.</title>
        <authorList>
            <person name="Mitchell R.J."/>
        </authorList>
    </citation>
    <scope>NUCLEOTIDE SEQUENCE [LARGE SCALE GENOMIC DNA]</scope>
    <source>
        <strain evidence="6 7">A3.12</strain>
    </source>
</reference>
<dbReference type="InterPro" id="IPR035909">
    <property type="entry name" value="CheB_C"/>
</dbReference>
<dbReference type="GO" id="GO:0006935">
    <property type="term" value="P:chemotaxis"/>
    <property type="evidence" value="ECO:0007669"/>
    <property type="project" value="UniProtKB-UniRule"/>
</dbReference>
<organism evidence="6 7">
    <name type="scientific">Peredibacter starrii</name>
    <dbReference type="NCBI Taxonomy" id="28202"/>
    <lineage>
        <taxon>Bacteria</taxon>
        <taxon>Pseudomonadati</taxon>
        <taxon>Bdellovibrionota</taxon>
        <taxon>Bacteriovoracia</taxon>
        <taxon>Bacteriovoracales</taxon>
        <taxon>Bacteriovoracaceae</taxon>
        <taxon>Peredibacter</taxon>
    </lineage>
</organism>
<feature type="active site" evidence="4">
    <location>
        <position position="37"/>
    </location>
</feature>
<dbReference type="GO" id="GO:0000156">
    <property type="term" value="F:phosphorelay response regulator activity"/>
    <property type="evidence" value="ECO:0007669"/>
    <property type="project" value="InterPro"/>
</dbReference>
<dbReference type="GO" id="GO:0008984">
    <property type="term" value="F:protein-glutamate methylesterase activity"/>
    <property type="evidence" value="ECO:0007669"/>
    <property type="project" value="UniProtKB-EC"/>
</dbReference>
<evidence type="ECO:0000256" key="1">
    <source>
        <dbReference type="ARBA" id="ARBA00022801"/>
    </source>
</evidence>
<dbReference type="InterPro" id="IPR000673">
    <property type="entry name" value="Sig_transdc_resp-reg_Me-estase"/>
</dbReference>